<dbReference type="STRING" id="9785.ENSLAFP00000021023"/>
<dbReference type="eggNOG" id="KOG0857">
    <property type="taxonomic scope" value="Eukaryota"/>
</dbReference>
<reference evidence="4" key="2">
    <citation type="submission" date="2025-08" db="UniProtKB">
        <authorList>
            <consortium name="Ensembl"/>
        </authorList>
    </citation>
    <scope>IDENTIFICATION</scope>
    <source>
        <strain evidence="4">Isolate ISIS603380</strain>
    </source>
</reference>
<dbReference type="CDD" id="cd01433">
    <property type="entry name" value="Ribosomal_L16_L10e"/>
    <property type="match status" value="1"/>
</dbReference>
<dbReference type="Ensembl" id="ENSLAFT00000033514.1">
    <property type="protein sequence ID" value="ENSLAFP00000021023.1"/>
    <property type="gene ID" value="ENSLAFG00000026550.1"/>
</dbReference>
<name>G3TZL5_LOXAF</name>
<dbReference type="NCBIfam" id="NF003239">
    <property type="entry name" value="PRK04199.1-4"/>
    <property type="match status" value="1"/>
</dbReference>
<dbReference type="OMA" id="KVIMSIC"/>
<evidence type="ECO:0000256" key="2">
    <source>
        <dbReference type="ARBA" id="ARBA00022980"/>
    </source>
</evidence>
<evidence type="ECO:0000313" key="5">
    <source>
        <dbReference type="Proteomes" id="UP000007646"/>
    </source>
</evidence>
<dbReference type="InParanoid" id="G3TZL5"/>
<dbReference type="Gene3D" id="3.30.60.300">
    <property type="match status" value="1"/>
</dbReference>
<protein>
    <submittedName>
        <fullName evidence="4">Uncharacterized protein</fullName>
    </submittedName>
</protein>
<evidence type="ECO:0000256" key="1">
    <source>
        <dbReference type="ARBA" id="ARBA00008931"/>
    </source>
</evidence>
<dbReference type="PANTHER" id="PTHR11726">
    <property type="entry name" value="60S RIBOSOMAL PROTEIN L10"/>
    <property type="match status" value="1"/>
</dbReference>
<reference evidence="4 5" key="1">
    <citation type="submission" date="2009-06" db="EMBL/GenBank/DDBJ databases">
        <title>The Genome Sequence of Loxodonta africana (African elephant).</title>
        <authorList>
            <person name="Di Palma F."/>
            <person name="Heiman D."/>
            <person name="Young S."/>
            <person name="Johnson J."/>
            <person name="Lander E.S."/>
            <person name="Lindblad-Toh K."/>
        </authorList>
    </citation>
    <scope>NUCLEOTIDE SEQUENCE [LARGE SCALE GENOMIC DNA]</scope>
    <source>
        <strain evidence="4 5">Isolate ISIS603380</strain>
    </source>
</reference>
<keyword evidence="5" id="KW-1185">Reference proteome</keyword>
<comment type="similarity">
    <text evidence="1">Belongs to the universal ribosomal protein uL16 family.</text>
</comment>
<proteinExistence type="inferred from homology"/>
<dbReference type="Gene3D" id="3.90.1170.10">
    <property type="entry name" value="Ribosomal protein L10e/L16"/>
    <property type="match status" value="1"/>
</dbReference>
<dbReference type="SUPFAM" id="SSF54686">
    <property type="entry name" value="Ribosomal protein L16p/L10e"/>
    <property type="match status" value="1"/>
</dbReference>
<dbReference type="GO" id="GO:0006412">
    <property type="term" value="P:translation"/>
    <property type="evidence" value="ECO:0007669"/>
    <property type="project" value="InterPro"/>
</dbReference>
<sequence length="203" mass="23002">LGTKGRRCQHSLKCLPDPRKYFCRGVPNAKICIFDLGQKKAKVDEFPLCGHMMSDEYEQLSSEALEAAHICAKKYMVKSCGKDGLHIQVWLHPFHVICINKMLSCAGADRFQTGTLGAFRKLQGTVARVHIGKVIMSICTKFQNKEYVIEALFKFPRPQKIHISKKWGLIKFNADKFEDMVAVKHLPDGCRVKYMPSCGPLDK</sequence>
<reference evidence="4" key="3">
    <citation type="submission" date="2025-09" db="UniProtKB">
        <authorList>
            <consortium name="Ensembl"/>
        </authorList>
    </citation>
    <scope>IDENTIFICATION</scope>
    <source>
        <strain evidence="4">Isolate ISIS603380</strain>
    </source>
</reference>
<dbReference type="PIRSF" id="PIRSF005590">
    <property type="entry name" value="Ribosomal_L10"/>
    <property type="match status" value="1"/>
</dbReference>
<dbReference type="Proteomes" id="UP000007646">
    <property type="component" value="Unassembled WGS sequence"/>
</dbReference>
<evidence type="ECO:0000256" key="3">
    <source>
        <dbReference type="ARBA" id="ARBA00023274"/>
    </source>
</evidence>
<dbReference type="InterPro" id="IPR016180">
    <property type="entry name" value="Ribosomal_uL16_dom"/>
</dbReference>
<dbReference type="InterPro" id="IPR047873">
    <property type="entry name" value="Ribosomal_uL16"/>
</dbReference>
<dbReference type="InterPro" id="IPR036920">
    <property type="entry name" value="Ribosomal_uL16_sf"/>
</dbReference>
<dbReference type="GO" id="GO:0003735">
    <property type="term" value="F:structural constituent of ribosome"/>
    <property type="evidence" value="ECO:0007669"/>
    <property type="project" value="InterPro"/>
</dbReference>
<keyword evidence="2" id="KW-0689">Ribosomal protein</keyword>
<evidence type="ECO:0000313" key="4">
    <source>
        <dbReference type="Ensembl" id="ENSLAFP00000021023.1"/>
    </source>
</evidence>
<organism evidence="4 5">
    <name type="scientific">Loxodonta africana</name>
    <name type="common">African elephant</name>
    <dbReference type="NCBI Taxonomy" id="9785"/>
    <lineage>
        <taxon>Eukaryota</taxon>
        <taxon>Metazoa</taxon>
        <taxon>Chordata</taxon>
        <taxon>Craniata</taxon>
        <taxon>Vertebrata</taxon>
        <taxon>Euteleostomi</taxon>
        <taxon>Mammalia</taxon>
        <taxon>Eutheria</taxon>
        <taxon>Afrotheria</taxon>
        <taxon>Proboscidea</taxon>
        <taxon>Elephantidae</taxon>
        <taxon>Loxodonta</taxon>
    </lineage>
</organism>
<dbReference type="GeneTree" id="ENSGT00390000003897"/>
<accession>G3TZL5</accession>
<dbReference type="InterPro" id="IPR001197">
    <property type="entry name" value="Ribosomal_uL16_euk_arch"/>
</dbReference>
<dbReference type="GO" id="GO:0015934">
    <property type="term" value="C:large ribosomal subunit"/>
    <property type="evidence" value="ECO:0007669"/>
    <property type="project" value="UniProtKB-ARBA"/>
</dbReference>
<dbReference type="Pfam" id="PF00252">
    <property type="entry name" value="Ribosomal_L16"/>
    <property type="match status" value="1"/>
</dbReference>
<dbReference type="AlphaFoldDB" id="G3TZL5"/>
<keyword evidence="3" id="KW-0687">Ribonucleoprotein</keyword>